<gene>
    <name evidence="1" type="ORF">C5745_19345</name>
</gene>
<keyword evidence="2" id="KW-1185">Reference proteome</keyword>
<protein>
    <recommendedName>
        <fullName evidence="3">Peptidase S74 domain-containing protein</fullName>
    </recommendedName>
</protein>
<dbReference type="OrthoDB" id="657976at2"/>
<evidence type="ECO:0000313" key="1">
    <source>
        <dbReference type="EMBL" id="PRD44535.1"/>
    </source>
</evidence>
<proteinExistence type="predicted"/>
<dbReference type="RefSeq" id="WP_105718665.1">
    <property type="nucleotide sequence ID" value="NZ_PVBQ01000027.1"/>
</dbReference>
<evidence type="ECO:0008006" key="3">
    <source>
        <dbReference type="Google" id="ProtNLM"/>
    </source>
</evidence>
<sequence length="335" mass="37056">MDFNSWEMNISRSFVAIVFFLCAALSTFGQSSGSITVGGDINTFYPVAWLDGNYTANRSTKLQVGRSNVHQDTRWRGSLVAEITYQTTNWGSAASFIDVDLSTNMVSAAVYKSFIAGWQDATTGNSDRMIVIWLRGGGTTYYYAADAPVNPKVYDGTQNALPYVSSNGSLTLNAKTVVDSYVNAIGKHMQRPLRVYTTLSNYFAGNVGIGKVNPTDRLEVNGTIRAKEIKVETANWPDYVFAEDYELPSLDFIRAYIAEHGHLPEMPSAAEVGREGIALGEINALLLKKIEELTLLLMEKDDQLKKQGDAIDKLSSEMEIVRRILNNDNTDNKPQ</sequence>
<dbReference type="Proteomes" id="UP000239711">
    <property type="component" value="Unassembled WGS sequence"/>
</dbReference>
<reference evidence="1 2" key="1">
    <citation type="submission" date="2018-02" db="EMBL/GenBank/DDBJ databases">
        <title>The draft genome of Sphingobacterium sp. 5JN-11.</title>
        <authorList>
            <person name="Liu L."/>
            <person name="Li L."/>
            <person name="Liang L."/>
            <person name="Zhang X."/>
            <person name="Wang T."/>
        </authorList>
    </citation>
    <scope>NUCLEOTIDE SEQUENCE [LARGE SCALE GENOMIC DNA]</scope>
    <source>
        <strain evidence="1 2">5JN-11</strain>
    </source>
</reference>
<dbReference type="AlphaFoldDB" id="A0A2S9IVI7"/>
<organism evidence="1 2">
    <name type="scientific">Sphingobacterium haloxyli</name>
    <dbReference type="NCBI Taxonomy" id="2100533"/>
    <lineage>
        <taxon>Bacteria</taxon>
        <taxon>Pseudomonadati</taxon>
        <taxon>Bacteroidota</taxon>
        <taxon>Sphingobacteriia</taxon>
        <taxon>Sphingobacteriales</taxon>
        <taxon>Sphingobacteriaceae</taxon>
        <taxon>Sphingobacterium</taxon>
    </lineage>
</organism>
<name>A0A2S9IVI7_9SPHI</name>
<accession>A0A2S9IVI7</accession>
<dbReference type="EMBL" id="PVBQ01000027">
    <property type="protein sequence ID" value="PRD44535.1"/>
    <property type="molecule type" value="Genomic_DNA"/>
</dbReference>
<evidence type="ECO:0000313" key="2">
    <source>
        <dbReference type="Proteomes" id="UP000239711"/>
    </source>
</evidence>
<comment type="caution">
    <text evidence="1">The sequence shown here is derived from an EMBL/GenBank/DDBJ whole genome shotgun (WGS) entry which is preliminary data.</text>
</comment>